<feature type="domain" description="NUA/TPR/MLP1-2-like" evidence="8">
    <location>
        <begin position="488"/>
        <end position="600"/>
    </location>
</feature>
<feature type="compositionally biased region" description="Low complexity" evidence="5">
    <location>
        <begin position="1927"/>
        <end position="1943"/>
    </location>
</feature>
<evidence type="ECO:0000259" key="6">
    <source>
        <dbReference type="Pfam" id="PF07926"/>
    </source>
</evidence>
<evidence type="ECO:0000256" key="4">
    <source>
        <dbReference type="SAM" id="Coils"/>
    </source>
</evidence>
<accession>A0A420YMI2</accession>
<keyword evidence="10" id="KW-1185">Reference proteome</keyword>
<feature type="compositionally biased region" description="Gly residues" evidence="5">
    <location>
        <begin position="1971"/>
        <end position="1999"/>
    </location>
</feature>
<feature type="compositionally biased region" description="Low complexity" evidence="5">
    <location>
        <begin position="1873"/>
        <end position="1898"/>
    </location>
</feature>
<dbReference type="PANTHER" id="PTHR18898">
    <property type="entry name" value="NUCLEOPROTEIN TPR-RELATED"/>
    <property type="match status" value="1"/>
</dbReference>
<protein>
    <submittedName>
        <fullName evidence="9">Uncharacterized protein</fullName>
    </submittedName>
</protein>
<feature type="region of interest" description="Disordered" evidence="5">
    <location>
        <begin position="1782"/>
        <end position="1820"/>
    </location>
</feature>
<comment type="subcellular location">
    <subcellularLocation>
        <location evidence="1">Nucleus</location>
    </subcellularLocation>
</comment>
<feature type="compositionally biased region" description="Basic and acidic residues" evidence="5">
    <location>
        <begin position="1782"/>
        <end position="1809"/>
    </location>
</feature>
<feature type="compositionally biased region" description="Basic and acidic residues" evidence="5">
    <location>
        <begin position="1466"/>
        <end position="1489"/>
    </location>
</feature>
<evidence type="ECO:0000256" key="5">
    <source>
        <dbReference type="SAM" id="MobiDB-lite"/>
    </source>
</evidence>
<gene>
    <name evidence="9" type="ORF">DL546_005220</name>
</gene>
<feature type="region of interest" description="Disordered" evidence="5">
    <location>
        <begin position="1707"/>
        <end position="1744"/>
    </location>
</feature>
<dbReference type="STRING" id="177199.A0A420YMI2"/>
<dbReference type="Gene3D" id="1.20.1170.10">
    <property type="match status" value="1"/>
</dbReference>
<dbReference type="InterPro" id="IPR057974">
    <property type="entry name" value="NUA/TPR/MLP1-2-like_dom"/>
</dbReference>
<evidence type="ECO:0000256" key="3">
    <source>
        <dbReference type="ARBA" id="ARBA00023242"/>
    </source>
</evidence>
<feature type="compositionally biased region" description="Low complexity" evidence="5">
    <location>
        <begin position="2000"/>
        <end position="2012"/>
    </location>
</feature>
<feature type="region of interest" description="Disordered" evidence="5">
    <location>
        <begin position="360"/>
        <end position="405"/>
    </location>
</feature>
<name>A0A420YMI2_9PEZI</name>
<feature type="region of interest" description="Disordered" evidence="5">
    <location>
        <begin position="1414"/>
        <end position="1571"/>
    </location>
</feature>
<dbReference type="Pfam" id="PF25785">
    <property type="entry name" value="TPR"/>
    <property type="match status" value="1"/>
</dbReference>
<dbReference type="GO" id="GO:0006406">
    <property type="term" value="P:mRNA export from nucleus"/>
    <property type="evidence" value="ECO:0007669"/>
    <property type="project" value="TreeGrafter"/>
</dbReference>
<dbReference type="Pfam" id="PF25481">
    <property type="entry name" value="Nucleoprot-TPR"/>
    <property type="match status" value="1"/>
</dbReference>
<reference evidence="9 10" key="1">
    <citation type="submission" date="2018-08" db="EMBL/GenBank/DDBJ databases">
        <title>Draft genome of the lignicolous fungus Coniochaeta pulveracea.</title>
        <authorList>
            <person name="Borstlap C.J."/>
            <person name="De Witt R.N."/>
            <person name="Botha A."/>
            <person name="Volschenk H."/>
        </authorList>
    </citation>
    <scope>NUCLEOTIDE SEQUENCE [LARGE SCALE GENOMIC DNA]</scope>
    <source>
        <strain evidence="9 10">CAB683</strain>
    </source>
</reference>
<dbReference type="InterPro" id="IPR057577">
    <property type="entry name" value="Nucleoprot-TPR/MLP1_dom"/>
</dbReference>
<dbReference type="Pfam" id="PF07926">
    <property type="entry name" value="TPR_MLP1_2"/>
    <property type="match status" value="1"/>
</dbReference>
<evidence type="ECO:0000259" key="8">
    <source>
        <dbReference type="Pfam" id="PF25785"/>
    </source>
</evidence>
<dbReference type="PANTHER" id="PTHR18898:SF2">
    <property type="entry name" value="NUCLEOPROTEIN TPR"/>
    <property type="match status" value="1"/>
</dbReference>
<dbReference type="EMBL" id="QVQW01000002">
    <property type="protein sequence ID" value="RKU49090.1"/>
    <property type="molecule type" value="Genomic_DNA"/>
</dbReference>
<keyword evidence="3" id="KW-0539">Nucleus</keyword>
<feature type="compositionally biased region" description="Gly residues" evidence="5">
    <location>
        <begin position="2035"/>
        <end position="2051"/>
    </location>
</feature>
<sequence>MAAADVDVGYLSTHLGVPEDTLATVAVDPTAELVKAVLQAVAKKAQEFEQLYADKINVDIELEAAVHSTEARTQQLKATADKSLKEVEEVRQKLKDEEQTRQDLTTEIQTLKQDKASLQSEVETLRKRNESLEESNRSAFAIINAKNAANAELNDEAQKHLKKIGELKQEISALSIATQEAQAAASSAEFRQKSVEQQLELAQKNNEWLENELKLKSAEALKTRKEKGARIAELQRQNEEANARIDSLVRTEQELRRQLADMQRKLEEKLVEVQQLQERAAQEEERFRQDQESHARLLELQKAQAETHKNRLKAVEKRLEEVKDDAVKEVDRIQQALEKEKGDHAETAQQLEQLQNELDQARASTATQPDHQDHSLDAVPSTPRPNGSLYGRASSPFGTPGSLRGKASLRASDAIGELFQIKNMLASEKRRNKQLQEELDDLASLLEAKAPEIEEANAEVERLRNEAVYMSEMMEQSYQERDLATKAARKAEATAASAQAEVKILHSQIRDLSTQIHVLIFNIQAQEKGLDHLTEEEVSQYERVLKGEVSAGALDDMSETQRFITERFVTFKDIHELQAKNQELLRMTRELAEKMENEEAIAEKRQAAEDHKKVEELRSTVKSLQDDVKSITVRMKSYMAERDMFRRMLQHKASADEINQALGNNTNGDGNQREVLASIENGVQAGEAELVNALRELQGQFDAYRNDQATDRKTLRDQIESLSAENSSLKVANANIKSHLTVAEERYKILQANFEAVQHENKELQKRNQTLSETSAKQDIRTQQVAEDLVEIKGMMEGMRNENSNLKAEKTLWKSIHDRLEQDNKGLVTEKARLNALLSNQQNLQNERDLAAAEAKRSLEAQIDSLENELNSTKRKLATEIDASRQAQLVKEHDTKEAQKRIDALASTLNELKQENVALKTSRDHLQARVDELTIELRNAEERSNRLRPIPTPRAQPTRYQSSNDDEARIAELEAEVVELRGNLELANTHLENAKQQMEEYKRLSQDVEEELSGFTTAQEQYREDMDAQVSNKDNTINELNQRVEALTTELANSTSELNRLRDSQAETARKHEEKERILSEEISRLKEDEEQYKEAARDHMQDLRAQAEIAAQAQQACDEELVKHAKAREELQALRAEYNQLKTQATTWKVDAESAKHALAQSEGSWEERRQQLEQEINELKNRYNDANAQNKILHQQLETLGKQITEIQHARSSAADTADAAATGATLTADSATEGIRELNAYLRREKEILEVQLDMKTQEANSLRQKLEYAQSQLDDTRVKLEQERRSQADGSRASMTHKELMDKLTELNLYKESNVTLRNQNARVEKQLEEKAAKVEELEAKIQPLEARITELESVQTFKEEEIKQLQEDRERWQKRTESILTKYGQADPAELEKLKETVDALTAERDALKESEQSLKTKLEEAEQAIEAEKTRAKESKDAMTTQFKTRFGDMRTQRNTAQTEKAELQAELDSVKEKMASLDKELEAAMNDKAALEERNRALEQQVQEATSQPQAEPQPEAPQAEAAPQSETAPETETQNQDSDLAQELEAVKQELETLANQKAEADTELEDLRARLATAIAERDQALAQAADLMQVNTVNGESNDAPAVNATVVNLSEEERDALKAQIAAAEEKAAEYEKKAAELEGQIDAQVKARSDRMKETLNKKLRESRENLEKEKAQLEENFKIKLEQERAIIMAEIQSAPKDTVPPTPSKPTQDQQPPPTPTVPATPTTSSAGSTFADLSHLSDAQTRELLNSNPTLKSIVAANIKKKVEMETKKVREETEKKAREEAESALKAEMEKKIAGARSSATELSEKKSALRINMMERQVALNKAKVAVVETAAKETPQKPVVEVWAVAKDAKPPAPVAAATPVAAKSSPAATPAPSEASVPSSVPPPAKPTNAQNEAPAVPVNPFASSTSQPPQQQANNPFAPAPQQQAPPVPYAGPVRTTGIPVPSRGGAAAAGRGGRGGQYQHPGRGGNQNQGGNRGGRGGFNNRNNGLNPNAGDFNPGASGGAGNKRPRGNDGEGHGGGAGNKRQRGGAGGL</sequence>
<feature type="region of interest" description="Disordered" evidence="5">
    <location>
        <begin position="1868"/>
        <end position="2051"/>
    </location>
</feature>
<evidence type="ECO:0000259" key="7">
    <source>
        <dbReference type="Pfam" id="PF25481"/>
    </source>
</evidence>
<feature type="region of interest" description="Disordered" evidence="5">
    <location>
        <begin position="944"/>
        <end position="966"/>
    </location>
</feature>
<feature type="domain" description="Nucleoprotein TPR/MLP1-2" evidence="6">
    <location>
        <begin position="1077"/>
        <end position="1202"/>
    </location>
</feature>
<feature type="coiled-coil region" evidence="4">
    <location>
        <begin position="574"/>
        <end position="634"/>
    </location>
</feature>
<organism evidence="9 10">
    <name type="scientific">Coniochaeta pulveracea</name>
    <dbReference type="NCBI Taxonomy" id="177199"/>
    <lineage>
        <taxon>Eukaryota</taxon>
        <taxon>Fungi</taxon>
        <taxon>Dikarya</taxon>
        <taxon>Ascomycota</taxon>
        <taxon>Pezizomycotina</taxon>
        <taxon>Sordariomycetes</taxon>
        <taxon>Sordariomycetidae</taxon>
        <taxon>Coniochaetales</taxon>
        <taxon>Coniochaetaceae</taxon>
        <taxon>Coniochaeta</taxon>
    </lineage>
</organism>
<proteinExistence type="predicted"/>
<dbReference type="GO" id="GO:0005643">
    <property type="term" value="C:nuclear pore"/>
    <property type="evidence" value="ECO:0007669"/>
    <property type="project" value="TreeGrafter"/>
</dbReference>
<dbReference type="Proteomes" id="UP000275385">
    <property type="component" value="Unassembled WGS sequence"/>
</dbReference>
<evidence type="ECO:0000256" key="2">
    <source>
        <dbReference type="ARBA" id="ARBA00023054"/>
    </source>
</evidence>
<feature type="domain" description="Nucleoprotein TPR/MPL1" evidence="7">
    <location>
        <begin position="184"/>
        <end position="261"/>
    </location>
</feature>
<evidence type="ECO:0000256" key="1">
    <source>
        <dbReference type="ARBA" id="ARBA00004123"/>
    </source>
</evidence>
<dbReference type="GO" id="GO:0017056">
    <property type="term" value="F:structural constituent of nuclear pore"/>
    <property type="evidence" value="ECO:0007669"/>
    <property type="project" value="TreeGrafter"/>
</dbReference>
<evidence type="ECO:0000313" key="10">
    <source>
        <dbReference type="Proteomes" id="UP000275385"/>
    </source>
</evidence>
<feature type="coiled-coil region" evidence="4">
    <location>
        <begin position="1618"/>
        <end position="1696"/>
    </location>
</feature>
<feature type="coiled-coil region" evidence="4">
    <location>
        <begin position="418"/>
        <end position="515"/>
    </location>
</feature>
<dbReference type="InterPro" id="IPR012929">
    <property type="entry name" value="Nucleoprot-TPR/MLP1-2_dom"/>
</dbReference>
<feature type="coiled-coil region" evidence="4">
    <location>
        <begin position="1249"/>
        <end position="1283"/>
    </location>
</feature>
<keyword evidence="2 4" id="KW-0175">Coiled coil</keyword>
<dbReference type="GO" id="GO:0006606">
    <property type="term" value="P:protein import into nucleus"/>
    <property type="evidence" value="ECO:0007669"/>
    <property type="project" value="InterPro"/>
</dbReference>
<feature type="compositionally biased region" description="Basic and acidic residues" evidence="5">
    <location>
        <begin position="1059"/>
        <end position="1076"/>
    </location>
</feature>
<comment type="caution">
    <text evidence="9">The sequence shown here is derived from an EMBL/GenBank/DDBJ whole genome shotgun (WGS) entry which is preliminary data.</text>
</comment>
<feature type="compositionally biased region" description="Low complexity" evidence="5">
    <location>
        <begin position="1510"/>
        <end position="1542"/>
    </location>
</feature>
<evidence type="ECO:0000313" key="9">
    <source>
        <dbReference type="EMBL" id="RKU49090.1"/>
    </source>
</evidence>
<dbReference type="OrthoDB" id="343070at2759"/>
<feature type="compositionally biased region" description="Basic and acidic residues" evidence="5">
    <location>
        <begin position="1414"/>
        <end position="1443"/>
    </location>
</feature>
<feature type="region of interest" description="Disordered" evidence="5">
    <location>
        <begin position="1055"/>
        <end position="1076"/>
    </location>
</feature>